<dbReference type="Pfam" id="PF20433">
    <property type="entry name" value="PKAT_KLD"/>
    <property type="match status" value="1"/>
</dbReference>
<name>A0A8C5THT6_9PASS</name>
<evidence type="ECO:0000313" key="4">
    <source>
        <dbReference type="Ensembl" id="ENSMCSP00000006709.1"/>
    </source>
</evidence>
<dbReference type="AlphaFoldDB" id="A0A8C5THT6"/>
<evidence type="ECO:0008006" key="6">
    <source>
        <dbReference type="Google" id="ProtNLM"/>
    </source>
</evidence>
<accession>A0A8C5THT6</accession>
<feature type="transmembrane region" description="Helical" evidence="1">
    <location>
        <begin position="258"/>
        <end position="276"/>
    </location>
</feature>
<dbReference type="GO" id="GO:0042470">
    <property type="term" value="C:melanosome"/>
    <property type="evidence" value="ECO:0007669"/>
    <property type="project" value="TreeGrafter"/>
</dbReference>
<feature type="domain" description="PMEL/NMB N-terminal" evidence="3">
    <location>
        <begin position="74"/>
        <end position="147"/>
    </location>
</feature>
<dbReference type="Pfam" id="PF26141">
    <property type="entry name" value="PMEL_NMB_N"/>
    <property type="match status" value="1"/>
</dbReference>
<keyword evidence="1" id="KW-0472">Membrane</keyword>
<dbReference type="OrthoDB" id="9939762at2759"/>
<keyword evidence="1" id="KW-0812">Transmembrane</keyword>
<dbReference type="PANTHER" id="PTHR11861">
    <property type="entry name" value="MELANOCYTE PROTEIN PMEL 17-RELATED"/>
    <property type="match status" value="1"/>
</dbReference>
<dbReference type="GO" id="GO:0032438">
    <property type="term" value="P:melanosome organization"/>
    <property type="evidence" value="ECO:0007669"/>
    <property type="project" value="TreeGrafter"/>
</dbReference>
<keyword evidence="1" id="KW-1133">Transmembrane helix</keyword>
<dbReference type="PANTHER" id="PTHR11861:SF1">
    <property type="entry name" value="MELANOCYTE PROTEIN PMEL"/>
    <property type="match status" value="1"/>
</dbReference>
<reference evidence="4" key="2">
    <citation type="submission" date="2025-09" db="UniProtKB">
        <authorList>
            <consortium name="Ensembl"/>
        </authorList>
    </citation>
    <scope>IDENTIFICATION</scope>
</reference>
<reference evidence="4" key="1">
    <citation type="submission" date="2025-08" db="UniProtKB">
        <authorList>
            <consortium name="Ensembl"/>
        </authorList>
    </citation>
    <scope>IDENTIFICATION</scope>
</reference>
<evidence type="ECO:0000259" key="3">
    <source>
        <dbReference type="Pfam" id="PF26141"/>
    </source>
</evidence>
<dbReference type="Proteomes" id="UP000694560">
    <property type="component" value="Unplaced"/>
</dbReference>
<dbReference type="InterPro" id="IPR059017">
    <property type="entry name" value="PMEL_NMB_N"/>
</dbReference>
<dbReference type="GO" id="GO:0005886">
    <property type="term" value="C:plasma membrane"/>
    <property type="evidence" value="ECO:0007669"/>
    <property type="project" value="TreeGrafter"/>
</dbReference>
<dbReference type="InterPro" id="IPR045219">
    <property type="entry name" value="PKAT"/>
</dbReference>
<evidence type="ECO:0000256" key="1">
    <source>
        <dbReference type="SAM" id="Phobius"/>
    </source>
</evidence>
<organism evidence="4 5">
    <name type="scientific">Malurus cyaneus samueli</name>
    <dbReference type="NCBI Taxonomy" id="2593467"/>
    <lineage>
        <taxon>Eukaryota</taxon>
        <taxon>Metazoa</taxon>
        <taxon>Chordata</taxon>
        <taxon>Craniata</taxon>
        <taxon>Vertebrata</taxon>
        <taxon>Euteleostomi</taxon>
        <taxon>Archelosauria</taxon>
        <taxon>Archosauria</taxon>
        <taxon>Dinosauria</taxon>
        <taxon>Saurischia</taxon>
        <taxon>Theropoda</taxon>
        <taxon>Coelurosauria</taxon>
        <taxon>Aves</taxon>
        <taxon>Neognathae</taxon>
        <taxon>Neoaves</taxon>
        <taxon>Telluraves</taxon>
        <taxon>Australaves</taxon>
        <taxon>Passeriformes</taxon>
        <taxon>Meliphagoidea</taxon>
        <taxon>Maluridae</taxon>
        <taxon>Malurus</taxon>
    </lineage>
</organism>
<evidence type="ECO:0000313" key="5">
    <source>
        <dbReference type="Proteomes" id="UP000694560"/>
    </source>
</evidence>
<dbReference type="InterPro" id="IPR046846">
    <property type="entry name" value="PKAT_KLD"/>
</dbReference>
<feature type="domain" description="PKAT KLD" evidence="2">
    <location>
        <begin position="174"/>
        <end position="225"/>
    </location>
</feature>
<evidence type="ECO:0000259" key="2">
    <source>
        <dbReference type="Pfam" id="PF20433"/>
    </source>
</evidence>
<protein>
    <recommendedName>
        <fullName evidence="6">Melanocyte protein PMEL</fullName>
    </recommendedName>
</protein>
<proteinExistence type="predicted"/>
<dbReference type="Ensembl" id="ENSMCST00000006870.1">
    <property type="protein sequence ID" value="ENSMCSP00000006709.1"/>
    <property type="gene ID" value="ENSMCSG00000004838.1"/>
</dbReference>
<keyword evidence="5" id="KW-1185">Reference proteome</keyword>
<sequence length="277" mass="29275">MSWELGTWKCPWNWGHLGTENVLRVGDIWGPCRSLRVGDIWGPGSFLSPRGVPEQVAMSPSTSATTLPRWPEPTATFSIALRFPNTQSVLPDGSVVWSQNCTVNGTRVARGDPVFPEQPDAAGAFPDGQPLPAGKRGKFVYVWWTWEGIESVAIVQVVPVVPEGSGNSVEVTVTCEGSEGTEVCTVVADAECRTAVAESCRPWSPSPRAAKLVLRQDFNGSGLFCLNVSLANGDGLAMATTRVAVGGATQATSGRTTLFVGLVLVAAALGTAAVTYR</sequence>